<dbReference type="GO" id="GO:0019867">
    <property type="term" value="C:outer membrane"/>
    <property type="evidence" value="ECO:0007669"/>
    <property type="project" value="TreeGrafter"/>
</dbReference>
<dbReference type="PANTHER" id="PTHR30417:SF1">
    <property type="entry name" value="N-ACETYLMURAMOYL-L-ALANINE AMIDASE AMID"/>
    <property type="match status" value="1"/>
</dbReference>
<dbReference type="InterPro" id="IPR036505">
    <property type="entry name" value="Amidase/PGRP_sf"/>
</dbReference>
<dbReference type="PANTHER" id="PTHR30417">
    <property type="entry name" value="N-ACETYLMURAMOYL-L-ALANINE AMIDASE AMID"/>
    <property type="match status" value="1"/>
</dbReference>
<dbReference type="GO" id="GO:0071555">
    <property type="term" value="P:cell wall organization"/>
    <property type="evidence" value="ECO:0007669"/>
    <property type="project" value="UniProtKB-KW"/>
</dbReference>
<dbReference type="GO" id="GO:0008745">
    <property type="term" value="F:N-acetylmuramoyl-L-alanine amidase activity"/>
    <property type="evidence" value="ECO:0007669"/>
    <property type="project" value="UniProtKB-EC"/>
</dbReference>
<reference evidence="6 7" key="1">
    <citation type="submission" date="2018-08" db="EMBL/GenBank/DDBJ databases">
        <title>Pseudooceanicola sediminis CY03 in the family Rhodobacteracea.</title>
        <authorList>
            <person name="Zhang Y.-J."/>
        </authorList>
    </citation>
    <scope>NUCLEOTIDE SEQUENCE [LARGE SCALE GENOMIC DNA]</scope>
    <source>
        <strain evidence="6 7">CY03</strain>
    </source>
</reference>
<dbReference type="OrthoDB" id="9794842at2"/>
<sequence length="220" mass="24364">MNARRGGALPDIVVLHHTAMITAEAALQRLCDPCPPEGLSPVSCHYLIGEDGQLWQLVDEAERGWHAGAGQWGTVTDVNSRSIGIELANTGTTPFSEAQMARLEWLLPQILRRWDIGPERVIAHSDMAPLRKVDPGARFDWRRLARSGLSVWPDPAAAEDADFCESLQGFGYPLLEGEGSRDAMLNAFRLRFRPWAEGPECAQDRIAARDLARRYPVKPG</sequence>
<dbReference type="EMBL" id="QWJJ01000017">
    <property type="protein sequence ID" value="RII37479.1"/>
    <property type="molecule type" value="Genomic_DNA"/>
</dbReference>
<dbReference type="Pfam" id="PF01510">
    <property type="entry name" value="Amidase_2"/>
    <property type="match status" value="1"/>
</dbReference>
<evidence type="ECO:0000256" key="1">
    <source>
        <dbReference type="ARBA" id="ARBA00001561"/>
    </source>
</evidence>
<keyword evidence="4" id="KW-0961">Cell wall biogenesis/degradation</keyword>
<keyword evidence="7" id="KW-1185">Reference proteome</keyword>
<dbReference type="InterPro" id="IPR002502">
    <property type="entry name" value="Amidase_domain"/>
</dbReference>
<dbReference type="CDD" id="cd06583">
    <property type="entry name" value="PGRP"/>
    <property type="match status" value="1"/>
</dbReference>
<evidence type="ECO:0000313" key="7">
    <source>
        <dbReference type="Proteomes" id="UP000265848"/>
    </source>
</evidence>
<dbReference type="AlphaFoldDB" id="A0A399IYY0"/>
<dbReference type="GO" id="GO:0009254">
    <property type="term" value="P:peptidoglycan turnover"/>
    <property type="evidence" value="ECO:0007669"/>
    <property type="project" value="TreeGrafter"/>
</dbReference>
<comment type="catalytic activity">
    <reaction evidence="1">
        <text>Hydrolyzes the link between N-acetylmuramoyl residues and L-amino acid residues in certain cell-wall glycopeptides.</text>
        <dbReference type="EC" id="3.5.1.28"/>
    </reaction>
</comment>
<evidence type="ECO:0000256" key="4">
    <source>
        <dbReference type="ARBA" id="ARBA00023316"/>
    </source>
</evidence>
<evidence type="ECO:0000259" key="5">
    <source>
        <dbReference type="SMART" id="SM00644"/>
    </source>
</evidence>
<dbReference type="SMART" id="SM00644">
    <property type="entry name" value="Ami_2"/>
    <property type="match status" value="1"/>
</dbReference>
<evidence type="ECO:0000256" key="2">
    <source>
        <dbReference type="ARBA" id="ARBA00011901"/>
    </source>
</evidence>
<organism evidence="6 7">
    <name type="scientific">Pseudooceanicola sediminis</name>
    <dbReference type="NCBI Taxonomy" id="2211117"/>
    <lineage>
        <taxon>Bacteria</taxon>
        <taxon>Pseudomonadati</taxon>
        <taxon>Pseudomonadota</taxon>
        <taxon>Alphaproteobacteria</taxon>
        <taxon>Rhodobacterales</taxon>
        <taxon>Paracoccaceae</taxon>
        <taxon>Pseudooceanicola</taxon>
    </lineage>
</organism>
<dbReference type="GO" id="GO:0009253">
    <property type="term" value="P:peptidoglycan catabolic process"/>
    <property type="evidence" value="ECO:0007669"/>
    <property type="project" value="InterPro"/>
</dbReference>
<dbReference type="SUPFAM" id="SSF55846">
    <property type="entry name" value="N-acetylmuramoyl-L-alanine amidase-like"/>
    <property type="match status" value="1"/>
</dbReference>
<dbReference type="Proteomes" id="UP000265848">
    <property type="component" value="Unassembled WGS sequence"/>
</dbReference>
<accession>A0A399IYY0</accession>
<gene>
    <name evidence="6" type="ORF">DL237_17300</name>
</gene>
<dbReference type="Gene3D" id="3.40.80.10">
    <property type="entry name" value="Peptidoglycan recognition protein-like"/>
    <property type="match status" value="1"/>
</dbReference>
<proteinExistence type="predicted"/>
<dbReference type="EC" id="3.5.1.28" evidence="2"/>
<evidence type="ECO:0000256" key="3">
    <source>
        <dbReference type="ARBA" id="ARBA00022801"/>
    </source>
</evidence>
<keyword evidence="3" id="KW-0378">Hydrolase</keyword>
<comment type="caution">
    <text evidence="6">The sequence shown here is derived from an EMBL/GenBank/DDBJ whole genome shotgun (WGS) entry which is preliminary data.</text>
</comment>
<protein>
    <recommendedName>
        <fullName evidence="2">N-acetylmuramoyl-L-alanine amidase</fullName>
        <ecNumber evidence="2">3.5.1.28</ecNumber>
    </recommendedName>
</protein>
<evidence type="ECO:0000313" key="6">
    <source>
        <dbReference type="EMBL" id="RII37479.1"/>
    </source>
</evidence>
<feature type="domain" description="N-acetylmuramoyl-L-alanine amidase" evidence="5">
    <location>
        <begin position="1"/>
        <end position="136"/>
    </location>
</feature>
<dbReference type="InterPro" id="IPR051206">
    <property type="entry name" value="NAMLAA_amidase_2"/>
</dbReference>
<name>A0A399IYY0_9RHOB</name>